<reference evidence="1" key="1">
    <citation type="submission" date="2022-08" db="EMBL/GenBank/DDBJ databases">
        <authorList>
            <consortium name="DOE Joint Genome Institute"/>
            <person name="Min B."/>
            <person name="Riley R."/>
            <person name="Sierra-Patev S."/>
            <person name="Naranjo-Ortiz M."/>
            <person name="Looney B."/>
            <person name="Konkel Z."/>
            <person name="Slot J.C."/>
            <person name="Sakamoto Y."/>
            <person name="Steenwyk J.L."/>
            <person name="Rokas A."/>
            <person name="Carro J."/>
            <person name="Camarero S."/>
            <person name="Ferreira P."/>
            <person name="Molpeceres G."/>
            <person name="Ruiz-Duenas F.J."/>
            <person name="Serrano A."/>
            <person name="Henrissat B."/>
            <person name="Drula E."/>
            <person name="Hughes K.W."/>
            <person name="Mata J.L."/>
            <person name="Ishikawa N.K."/>
            <person name="Vargas-Isla R."/>
            <person name="Ushijima S."/>
            <person name="Smith C.A."/>
            <person name="Ahrendt S."/>
            <person name="Andreopoulos W."/>
            <person name="He G."/>
            <person name="Labutti K."/>
            <person name="Lipzen A."/>
            <person name="Ng V."/>
            <person name="Sandor L."/>
            <person name="Barry K."/>
            <person name="Martinez A.T."/>
            <person name="Xiao Y."/>
            <person name="Gibbons J.G."/>
            <person name="Terashima K."/>
            <person name="Hibbett D.S."/>
            <person name="Grigoriev I.V."/>
        </authorList>
    </citation>
    <scope>NUCLEOTIDE SEQUENCE</scope>
    <source>
        <strain evidence="1">TFB9207</strain>
    </source>
</reference>
<evidence type="ECO:0000313" key="1">
    <source>
        <dbReference type="EMBL" id="KAJ3842284.1"/>
    </source>
</evidence>
<organism evidence="1 2">
    <name type="scientific">Lentinula raphanica</name>
    <dbReference type="NCBI Taxonomy" id="153919"/>
    <lineage>
        <taxon>Eukaryota</taxon>
        <taxon>Fungi</taxon>
        <taxon>Dikarya</taxon>
        <taxon>Basidiomycota</taxon>
        <taxon>Agaricomycotina</taxon>
        <taxon>Agaricomycetes</taxon>
        <taxon>Agaricomycetidae</taxon>
        <taxon>Agaricales</taxon>
        <taxon>Marasmiineae</taxon>
        <taxon>Omphalotaceae</taxon>
        <taxon>Lentinula</taxon>
    </lineage>
</organism>
<keyword evidence="2" id="KW-1185">Reference proteome</keyword>
<comment type="caution">
    <text evidence="1">The sequence shown here is derived from an EMBL/GenBank/DDBJ whole genome shotgun (WGS) entry which is preliminary data.</text>
</comment>
<dbReference type="EMBL" id="MU806010">
    <property type="protein sequence ID" value="KAJ3842284.1"/>
    <property type="molecule type" value="Genomic_DNA"/>
</dbReference>
<gene>
    <name evidence="1" type="ORF">F5878DRAFT_607975</name>
</gene>
<accession>A0AA38PG57</accession>
<dbReference type="AlphaFoldDB" id="A0AA38PG57"/>
<evidence type="ECO:0000313" key="2">
    <source>
        <dbReference type="Proteomes" id="UP001163846"/>
    </source>
</evidence>
<sequence>MDSMPTPVSIFDLPEELLHHIIKYSSLRPKSVQHYHEVIPEILHVFLPPTKGIHSLSLVCHHLRQISLPFLCASVWINESRGVSRLGDDCEANAQFARSIKALVIREYSDEEQNSLQNLLSHLPHLEYVHLRNKTAKNITLLSALGKHQNVHTILVPRLLSLLHADLSDVDLSRILLHSLDLSAPIQIARFDSLFQTMQIARISLNHVQYFFREESMTYSWEKFKGVRELSMTMSYKPVVLPWLPDFVSAHCPGLRKIVFVDKQSSYFWRRDEPVNPFVARFNEHVDREQMNGMAKQAFSLRRLSVSPRFEQESRFRDSLDRGRPRYEYPTQWDVCELDFFVRSSLDQLLAIVGSCFRSITVLDLDFGSDLNCDIDNVISSLRNLRPLRQLGLSHLYHRLHREDEPPNWANSHPAWDANWVVEGAYAEAAASVSMVCSGMVWYTSRISREIPSIETFFVVEQGLNPTSRSSGNPERWTARVWLEAEELRS</sequence>
<protein>
    <submittedName>
        <fullName evidence="1">Uncharacterized protein</fullName>
    </submittedName>
</protein>
<proteinExistence type="predicted"/>
<dbReference type="Proteomes" id="UP001163846">
    <property type="component" value="Unassembled WGS sequence"/>
</dbReference>
<name>A0AA38PG57_9AGAR</name>